<evidence type="ECO:0000256" key="1">
    <source>
        <dbReference type="SAM" id="Phobius"/>
    </source>
</evidence>
<keyword evidence="2" id="KW-0282">Flagellum</keyword>
<keyword evidence="3" id="KW-1185">Reference proteome</keyword>
<keyword evidence="2" id="KW-0969">Cilium</keyword>
<keyword evidence="1" id="KW-0812">Transmembrane</keyword>
<dbReference type="InterPro" id="IPR015943">
    <property type="entry name" value="WD40/YVTN_repeat-like_dom_sf"/>
</dbReference>
<gene>
    <name evidence="2" type="primary">Cfap52-L2</name>
    <name evidence="2" type="ORF">Hamer_G004083</name>
</gene>
<proteinExistence type="predicted"/>
<dbReference type="Gene3D" id="2.130.10.10">
    <property type="entry name" value="YVTN repeat-like/Quinoprotein amine dehydrogenase"/>
    <property type="match status" value="1"/>
</dbReference>
<reference evidence="2" key="1">
    <citation type="journal article" date="2021" name="Sci. Adv.">
        <title>The American lobster genome reveals insights on longevity, neural, and immune adaptations.</title>
        <authorList>
            <person name="Polinski J.M."/>
            <person name="Zimin A.V."/>
            <person name="Clark K.F."/>
            <person name="Kohn A.B."/>
            <person name="Sadowski N."/>
            <person name="Timp W."/>
            <person name="Ptitsyn A."/>
            <person name="Khanna P."/>
            <person name="Romanova D.Y."/>
            <person name="Williams P."/>
            <person name="Greenwood S.J."/>
            <person name="Moroz L.L."/>
            <person name="Walt D.R."/>
            <person name="Bodnar A.G."/>
        </authorList>
    </citation>
    <scope>NUCLEOTIDE SEQUENCE</scope>
    <source>
        <strain evidence="2">GMGI-L3</strain>
    </source>
</reference>
<dbReference type="InterPro" id="IPR036322">
    <property type="entry name" value="WD40_repeat_dom_sf"/>
</dbReference>
<protein>
    <submittedName>
        <fullName evidence="2">Cilia- and flagella-associated protein 52-like 2</fullName>
    </submittedName>
</protein>
<keyword evidence="1" id="KW-0472">Membrane</keyword>
<evidence type="ECO:0000313" key="3">
    <source>
        <dbReference type="Proteomes" id="UP000747542"/>
    </source>
</evidence>
<sequence>MKTARRTKELQLLSAIGFTGLVYPVGVGVGVWDRAGGRHAILHAHNRPITALAVKVVVWRYPERQEYGSYTVHREEVAAVGVTSGNEEYVVSLGAVQDGYLVVWHIPTRRPLCSVLAGEPGLGIATLLCTAPITPTLMVVGGTRMLRAWSLNPDNNRLTPTPISLGLLERNYTCLQMDGAEEFLYAATTTGDVVKVRLNMSTTP</sequence>
<dbReference type="SUPFAM" id="SSF50978">
    <property type="entry name" value="WD40 repeat-like"/>
    <property type="match status" value="1"/>
</dbReference>
<organism evidence="2 3">
    <name type="scientific">Homarus americanus</name>
    <name type="common">American lobster</name>
    <dbReference type="NCBI Taxonomy" id="6706"/>
    <lineage>
        <taxon>Eukaryota</taxon>
        <taxon>Metazoa</taxon>
        <taxon>Ecdysozoa</taxon>
        <taxon>Arthropoda</taxon>
        <taxon>Crustacea</taxon>
        <taxon>Multicrustacea</taxon>
        <taxon>Malacostraca</taxon>
        <taxon>Eumalacostraca</taxon>
        <taxon>Eucarida</taxon>
        <taxon>Decapoda</taxon>
        <taxon>Pleocyemata</taxon>
        <taxon>Astacidea</taxon>
        <taxon>Nephropoidea</taxon>
        <taxon>Nephropidae</taxon>
        <taxon>Homarus</taxon>
    </lineage>
</organism>
<comment type="caution">
    <text evidence="2">The sequence shown here is derived from an EMBL/GenBank/DDBJ whole genome shotgun (WGS) entry which is preliminary data.</text>
</comment>
<keyword evidence="2" id="KW-0966">Cell projection</keyword>
<name>A0A8J5MQ08_HOMAM</name>
<feature type="transmembrane region" description="Helical" evidence="1">
    <location>
        <begin position="12"/>
        <end position="32"/>
    </location>
</feature>
<feature type="non-terminal residue" evidence="2">
    <location>
        <position position="1"/>
    </location>
</feature>
<dbReference type="Proteomes" id="UP000747542">
    <property type="component" value="Unassembled WGS sequence"/>
</dbReference>
<evidence type="ECO:0000313" key="2">
    <source>
        <dbReference type="EMBL" id="KAG7159455.1"/>
    </source>
</evidence>
<dbReference type="AlphaFoldDB" id="A0A8J5MQ08"/>
<dbReference type="EMBL" id="JAHLQT010033114">
    <property type="protein sequence ID" value="KAG7159455.1"/>
    <property type="molecule type" value="Genomic_DNA"/>
</dbReference>
<keyword evidence="1" id="KW-1133">Transmembrane helix</keyword>
<accession>A0A8J5MQ08</accession>